<dbReference type="AlphaFoldDB" id="M5G7N0"/>
<organism evidence="3 4">
    <name type="scientific">Dacryopinax primogenitus (strain DJM 731)</name>
    <name type="common">Brown rot fungus</name>
    <dbReference type="NCBI Taxonomy" id="1858805"/>
    <lineage>
        <taxon>Eukaryota</taxon>
        <taxon>Fungi</taxon>
        <taxon>Dikarya</taxon>
        <taxon>Basidiomycota</taxon>
        <taxon>Agaricomycotina</taxon>
        <taxon>Dacrymycetes</taxon>
        <taxon>Dacrymycetales</taxon>
        <taxon>Dacrymycetaceae</taxon>
        <taxon>Dacryopinax</taxon>
    </lineage>
</organism>
<dbReference type="InterPro" id="IPR057397">
    <property type="entry name" value="HEAT_5MP1_2"/>
</dbReference>
<dbReference type="CDD" id="cd11560">
    <property type="entry name" value="W2_eIF5C_like"/>
    <property type="match status" value="1"/>
</dbReference>
<dbReference type="Pfam" id="PF25504">
    <property type="entry name" value="HEAT_5MP1_2"/>
    <property type="match status" value="1"/>
</dbReference>
<dbReference type="STRING" id="1858805.M5G7N0"/>
<dbReference type="GeneID" id="63687145"/>
<dbReference type="SUPFAM" id="SSF48371">
    <property type="entry name" value="ARM repeat"/>
    <property type="match status" value="1"/>
</dbReference>
<feature type="domain" description="W2" evidence="2">
    <location>
        <begin position="254"/>
        <end position="420"/>
    </location>
</feature>
<dbReference type="InterPro" id="IPR003307">
    <property type="entry name" value="W2_domain"/>
</dbReference>
<dbReference type="Proteomes" id="UP000030653">
    <property type="component" value="Unassembled WGS sequence"/>
</dbReference>
<evidence type="ECO:0000259" key="2">
    <source>
        <dbReference type="PROSITE" id="PS51363"/>
    </source>
</evidence>
<reference evidence="3 4" key="1">
    <citation type="journal article" date="2012" name="Science">
        <title>The Paleozoic origin of enzymatic lignin decomposition reconstructed from 31 fungal genomes.</title>
        <authorList>
            <person name="Floudas D."/>
            <person name="Binder M."/>
            <person name="Riley R."/>
            <person name="Barry K."/>
            <person name="Blanchette R.A."/>
            <person name="Henrissat B."/>
            <person name="Martinez A.T."/>
            <person name="Otillar R."/>
            <person name="Spatafora J.W."/>
            <person name="Yadav J.S."/>
            <person name="Aerts A."/>
            <person name="Benoit I."/>
            <person name="Boyd A."/>
            <person name="Carlson A."/>
            <person name="Copeland A."/>
            <person name="Coutinho P.M."/>
            <person name="de Vries R.P."/>
            <person name="Ferreira P."/>
            <person name="Findley K."/>
            <person name="Foster B."/>
            <person name="Gaskell J."/>
            <person name="Glotzer D."/>
            <person name="Gorecki P."/>
            <person name="Heitman J."/>
            <person name="Hesse C."/>
            <person name="Hori C."/>
            <person name="Igarashi K."/>
            <person name="Jurgens J.A."/>
            <person name="Kallen N."/>
            <person name="Kersten P."/>
            <person name="Kohler A."/>
            <person name="Kuees U."/>
            <person name="Kumar T.K.A."/>
            <person name="Kuo A."/>
            <person name="LaButti K."/>
            <person name="Larrondo L.F."/>
            <person name="Lindquist E."/>
            <person name="Ling A."/>
            <person name="Lombard V."/>
            <person name="Lucas S."/>
            <person name="Lundell T."/>
            <person name="Martin R."/>
            <person name="McLaughlin D.J."/>
            <person name="Morgenstern I."/>
            <person name="Morin E."/>
            <person name="Murat C."/>
            <person name="Nagy L.G."/>
            <person name="Nolan M."/>
            <person name="Ohm R.A."/>
            <person name="Patyshakuliyeva A."/>
            <person name="Rokas A."/>
            <person name="Ruiz-Duenas F.J."/>
            <person name="Sabat G."/>
            <person name="Salamov A."/>
            <person name="Samejima M."/>
            <person name="Schmutz J."/>
            <person name="Slot J.C."/>
            <person name="St John F."/>
            <person name="Stenlid J."/>
            <person name="Sun H."/>
            <person name="Sun S."/>
            <person name="Syed K."/>
            <person name="Tsang A."/>
            <person name="Wiebenga A."/>
            <person name="Young D."/>
            <person name="Pisabarro A."/>
            <person name="Eastwood D.C."/>
            <person name="Martin F."/>
            <person name="Cullen D."/>
            <person name="Grigoriev I.V."/>
            <person name="Hibbett D.S."/>
        </authorList>
    </citation>
    <scope>NUCLEOTIDE SEQUENCE [LARGE SCALE GENOMIC DNA]</scope>
    <source>
        <strain evidence="3 4">DJM-731 SS1</strain>
    </source>
</reference>
<sequence>MSQQSTAAKPSLQGVKIKARKGAVKAHAKHEPTIFRDQLYKQLETVTPGDFDQYTTKLVNAGASLEYLKYADTLFELLLVGRLLQPGGNYVEDGAPPSPFAIFNAKEPVEIDDVKNYTEVLNKLIRRYKYLQRPLEESSLPSLLQYINKWEPAQREKLAVACGLLMAQGLASPTGLQSLSKDHLLKDDMALTFVTAVFKAYLREQSIDHLLTTLKRGGVRDIVVFFPNNKRTAANVEGHFKSNDLPQIAEWYSKRQTAAAKENITQGLKEMLDNEDPASEIIEFIKKAQTESTMPEADFLQIVWHGLMSSVDWGAKTEVIDSTVAKEVANFAQILEPFCTAPRTQVSLINTVQVYCYDDPRFMKSFPQILKVLYNKDCVSDQAVIYWHQKGSKPQGRQHFLKVTESLVKFLQDQESEEEE</sequence>
<dbReference type="GO" id="GO:0016020">
    <property type="term" value="C:membrane"/>
    <property type="evidence" value="ECO:0007669"/>
    <property type="project" value="TreeGrafter"/>
</dbReference>
<proteinExistence type="inferred from homology"/>
<dbReference type="OrthoDB" id="1727522at2759"/>
<dbReference type="EMBL" id="JH795858">
    <property type="protein sequence ID" value="EJU04165.1"/>
    <property type="molecule type" value="Genomic_DNA"/>
</dbReference>
<dbReference type="InterPro" id="IPR043510">
    <property type="entry name" value="W2_5MP1/2"/>
</dbReference>
<protein>
    <submittedName>
        <fullName evidence="3">ARM repeat-containing protein</fullName>
    </submittedName>
</protein>
<comment type="similarity">
    <text evidence="1">Belongs to the BZW family.</text>
</comment>
<gene>
    <name evidence="3" type="ORF">DACRYDRAFT_20789</name>
</gene>
<dbReference type="OMA" id="ELIQCIW"/>
<dbReference type="HOGENOM" id="CLU_032849_2_1_1"/>
<evidence type="ECO:0000313" key="3">
    <source>
        <dbReference type="EMBL" id="EJU04165.1"/>
    </source>
</evidence>
<evidence type="ECO:0000313" key="4">
    <source>
        <dbReference type="Proteomes" id="UP000030653"/>
    </source>
</evidence>
<accession>M5G7N0</accession>
<dbReference type="InterPro" id="IPR016024">
    <property type="entry name" value="ARM-type_fold"/>
</dbReference>
<evidence type="ECO:0000256" key="1">
    <source>
        <dbReference type="ARBA" id="ARBA00008151"/>
    </source>
</evidence>
<dbReference type="PROSITE" id="PS51363">
    <property type="entry name" value="W2"/>
    <property type="match status" value="1"/>
</dbReference>
<keyword evidence="4" id="KW-1185">Reference proteome</keyword>
<dbReference type="RefSeq" id="XP_040631059.1">
    <property type="nucleotide sequence ID" value="XM_040772083.1"/>
</dbReference>
<dbReference type="InterPro" id="IPR051245">
    <property type="entry name" value="eIF5-mimic_regulator"/>
</dbReference>
<dbReference type="Gene3D" id="1.25.40.180">
    <property type="match status" value="1"/>
</dbReference>
<dbReference type="PANTHER" id="PTHR14208">
    <property type="entry name" value="BASIC LEUCINE ZIPPER AND W2 DOMAIN-CONTAINING PROTEIN"/>
    <property type="match status" value="1"/>
</dbReference>
<dbReference type="GO" id="GO:0005737">
    <property type="term" value="C:cytoplasm"/>
    <property type="evidence" value="ECO:0007669"/>
    <property type="project" value="TreeGrafter"/>
</dbReference>
<dbReference type="Pfam" id="PF02020">
    <property type="entry name" value="W2"/>
    <property type="match status" value="1"/>
</dbReference>
<dbReference type="PANTHER" id="PTHR14208:SF2">
    <property type="entry name" value="PROTEIN KRASAVIETZ"/>
    <property type="match status" value="1"/>
</dbReference>
<name>M5G7N0_DACPD</name>
<dbReference type="SMART" id="SM00515">
    <property type="entry name" value="eIF5C"/>
    <property type="match status" value="1"/>
</dbReference>